<proteinExistence type="inferred from homology"/>
<dbReference type="STRING" id="1423820.FC64_GL001103"/>
<evidence type="ECO:0000256" key="8">
    <source>
        <dbReference type="ARBA" id="ARBA00022840"/>
    </source>
</evidence>
<accession>A0A0R1ZC87</accession>
<dbReference type="SUPFAM" id="SSF56104">
    <property type="entry name" value="SAICAR synthase-like"/>
    <property type="match status" value="1"/>
</dbReference>
<dbReference type="InterPro" id="IPR001636">
    <property type="entry name" value="SAICAR_synth"/>
</dbReference>
<evidence type="ECO:0000256" key="9">
    <source>
        <dbReference type="ARBA" id="ARBA00030409"/>
    </source>
</evidence>
<protein>
    <recommendedName>
        <fullName evidence="4 11">Phosphoribosylaminoimidazole-succinocarboxamide synthase</fullName>
        <ecNumber evidence="3 11">6.3.2.6</ecNumber>
    </recommendedName>
    <alternativeName>
        <fullName evidence="9 11">SAICAR synthetase</fullName>
    </alternativeName>
</protein>
<reference evidence="13 14" key="1">
    <citation type="journal article" date="2015" name="Genome Announc.">
        <title>Expanding the biotechnology potential of lactobacilli through comparative genomics of 213 strains and associated genera.</title>
        <authorList>
            <person name="Sun Z."/>
            <person name="Harris H.M."/>
            <person name="McCann A."/>
            <person name="Guo C."/>
            <person name="Argimon S."/>
            <person name="Zhang W."/>
            <person name="Yang X."/>
            <person name="Jeffery I.B."/>
            <person name="Cooney J.C."/>
            <person name="Kagawa T.F."/>
            <person name="Liu W."/>
            <person name="Song Y."/>
            <person name="Salvetti E."/>
            <person name="Wrobel A."/>
            <person name="Rasinkangas P."/>
            <person name="Parkhill J."/>
            <person name="Rea M.C."/>
            <person name="O'Sullivan O."/>
            <person name="Ritari J."/>
            <person name="Douillard F.P."/>
            <person name="Paul Ross R."/>
            <person name="Yang R."/>
            <person name="Briner A.E."/>
            <person name="Felis G.E."/>
            <person name="de Vos W.M."/>
            <person name="Barrangou R."/>
            <person name="Klaenhammer T.R."/>
            <person name="Caufield P.W."/>
            <person name="Cui Y."/>
            <person name="Zhang H."/>
            <person name="O'Toole P.W."/>
        </authorList>
    </citation>
    <scope>NUCLEOTIDE SEQUENCE [LARGE SCALE GENOMIC DNA]</scope>
    <source>
        <strain evidence="13 14">DSM 20653</strain>
    </source>
</reference>
<dbReference type="InterPro" id="IPR050089">
    <property type="entry name" value="SAICAR_synthetase"/>
</dbReference>
<dbReference type="RefSeq" id="WP_057906946.1">
    <property type="nucleotide sequence ID" value="NZ_AYYZ01000029.1"/>
</dbReference>
<evidence type="ECO:0000256" key="11">
    <source>
        <dbReference type="HAMAP-Rule" id="MF_00137"/>
    </source>
</evidence>
<dbReference type="UniPathway" id="UPA00074">
    <property type="reaction ID" value="UER00131"/>
</dbReference>
<dbReference type="EMBL" id="AYYZ01000029">
    <property type="protein sequence ID" value="KRM51909.1"/>
    <property type="molecule type" value="Genomic_DNA"/>
</dbReference>
<feature type="domain" description="SAICAR synthetase/ADE2 N-terminal" evidence="12">
    <location>
        <begin position="5"/>
        <end position="230"/>
    </location>
</feature>
<keyword evidence="5 11" id="KW-0436">Ligase</keyword>
<gene>
    <name evidence="11" type="primary">purC</name>
    <name evidence="13" type="ORF">FC64_GL001103</name>
</gene>
<dbReference type="Pfam" id="PF01259">
    <property type="entry name" value="SAICAR_synt"/>
    <property type="match status" value="1"/>
</dbReference>
<evidence type="ECO:0000256" key="7">
    <source>
        <dbReference type="ARBA" id="ARBA00022755"/>
    </source>
</evidence>
<comment type="similarity">
    <text evidence="2 11">Belongs to the SAICAR synthetase family.</text>
</comment>
<keyword evidence="14" id="KW-1185">Reference proteome</keyword>
<dbReference type="GO" id="GO:0005524">
    <property type="term" value="F:ATP binding"/>
    <property type="evidence" value="ECO:0007669"/>
    <property type="project" value="UniProtKB-KW"/>
</dbReference>
<dbReference type="GO" id="GO:0004639">
    <property type="term" value="F:phosphoribosylaminoimidazolesuccinocarboxamide synthase activity"/>
    <property type="evidence" value="ECO:0007669"/>
    <property type="project" value="UniProtKB-UniRule"/>
</dbReference>
<evidence type="ECO:0000256" key="1">
    <source>
        <dbReference type="ARBA" id="ARBA00004672"/>
    </source>
</evidence>
<evidence type="ECO:0000256" key="5">
    <source>
        <dbReference type="ARBA" id="ARBA00022598"/>
    </source>
</evidence>
<comment type="pathway">
    <text evidence="1 11">Purine metabolism; IMP biosynthesis via de novo pathway; 5-amino-1-(5-phospho-D-ribosyl)imidazole-4-carboxamide from 5-amino-1-(5-phospho-D-ribosyl)imidazole-4-carboxylate: step 1/2.</text>
</comment>
<comment type="caution">
    <text evidence="13">The sequence shown here is derived from an EMBL/GenBank/DDBJ whole genome shotgun (WGS) entry which is preliminary data.</text>
</comment>
<evidence type="ECO:0000256" key="10">
    <source>
        <dbReference type="ARBA" id="ARBA00048475"/>
    </source>
</evidence>
<evidence type="ECO:0000313" key="14">
    <source>
        <dbReference type="Proteomes" id="UP000051291"/>
    </source>
</evidence>
<sequence>MVHQIYAGKAKEMWTTEDEDVLRVVYLDQATALNGKKKDHINDKGKTNNAISTLIFKYFEANGIETHFIKKISDAEELVKKVKIISLEMITRNYSAGHFASRYGVEEGKKFTTPVEEMCLKSDELDDPAINASQAIALGIVTQAQLDTMWAISRKVDQLLTPLFEKADMQLIDFKLEFGTLPNGKIILADEFSPDNCRLWDTKTHHHLDKDVYRKDLGELTPVYQEVLQRLEKVILL</sequence>
<dbReference type="InterPro" id="IPR018236">
    <property type="entry name" value="SAICAR_synthetase_CS"/>
</dbReference>
<dbReference type="PROSITE" id="PS01058">
    <property type="entry name" value="SAICAR_SYNTHETASE_2"/>
    <property type="match status" value="1"/>
</dbReference>
<evidence type="ECO:0000313" key="13">
    <source>
        <dbReference type="EMBL" id="KRM51909.1"/>
    </source>
</evidence>
<dbReference type="InterPro" id="IPR033934">
    <property type="entry name" value="SAICAR_synt_PurC"/>
</dbReference>
<dbReference type="NCBIfam" id="TIGR00081">
    <property type="entry name" value="purC"/>
    <property type="match status" value="1"/>
</dbReference>
<dbReference type="Gene3D" id="3.30.200.20">
    <property type="entry name" value="Phosphorylase Kinase, domain 1"/>
    <property type="match status" value="1"/>
</dbReference>
<keyword evidence="8 11" id="KW-0067">ATP-binding</keyword>
<dbReference type="AlphaFoldDB" id="A0A0R1ZC87"/>
<dbReference type="PANTHER" id="PTHR43599">
    <property type="entry name" value="MULTIFUNCTIONAL PROTEIN ADE2"/>
    <property type="match status" value="1"/>
</dbReference>
<dbReference type="HAMAP" id="MF_00137">
    <property type="entry name" value="SAICAR_synth"/>
    <property type="match status" value="1"/>
</dbReference>
<dbReference type="Proteomes" id="UP000051291">
    <property type="component" value="Unassembled WGS sequence"/>
</dbReference>
<evidence type="ECO:0000256" key="6">
    <source>
        <dbReference type="ARBA" id="ARBA00022741"/>
    </source>
</evidence>
<dbReference type="PANTHER" id="PTHR43599:SF3">
    <property type="entry name" value="SI:DKEY-6E2.2"/>
    <property type="match status" value="1"/>
</dbReference>
<dbReference type="Gene3D" id="3.30.470.20">
    <property type="entry name" value="ATP-grasp fold, B domain"/>
    <property type="match status" value="1"/>
</dbReference>
<dbReference type="FunFam" id="3.30.470.20:FF:000006">
    <property type="entry name" value="Phosphoribosylaminoimidazole-succinocarboxamide synthase"/>
    <property type="match status" value="1"/>
</dbReference>
<organism evidence="13 14">
    <name type="scientific">Ligilactobacillus araffinosus DSM 20653</name>
    <dbReference type="NCBI Taxonomy" id="1423820"/>
    <lineage>
        <taxon>Bacteria</taxon>
        <taxon>Bacillati</taxon>
        <taxon>Bacillota</taxon>
        <taxon>Bacilli</taxon>
        <taxon>Lactobacillales</taxon>
        <taxon>Lactobacillaceae</taxon>
        <taxon>Ligilactobacillus</taxon>
    </lineage>
</organism>
<dbReference type="GO" id="GO:0009236">
    <property type="term" value="P:cobalamin biosynthetic process"/>
    <property type="evidence" value="ECO:0007669"/>
    <property type="project" value="InterPro"/>
</dbReference>
<dbReference type="GO" id="GO:0006189">
    <property type="term" value="P:'de novo' IMP biosynthetic process"/>
    <property type="evidence" value="ECO:0007669"/>
    <property type="project" value="UniProtKB-UniRule"/>
</dbReference>
<dbReference type="PATRIC" id="fig|1423820.4.peg.1128"/>
<evidence type="ECO:0000256" key="2">
    <source>
        <dbReference type="ARBA" id="ARBA00010190"/>
    </source>
</evidence>
<evidence type="ECO:0000256" key="3">
    <source>
        <dbReference type="ARBA" id="ARBA00012217"/>
    </source>
</evidence>
<name>A0A0R1ZC87_9LACO</name>
<dbReference type="CDD" id="cd01415">
    <property type="entry name" value="SAICAR_synt_PurC"/>
    <property type="match status" value="1"/>
</dbReference>
<dbReference type="EC" id="6.3.2.6" evidence="3 11"/>
<keyword evidence="7 11" id="KW-0658">Purine biosynthesis</keyword>
<evidence type="ECO:0000259" key="12">
    <source>
        <dbReference type="Pfam" id="PF01259"/>
    </source>
</evidence>
<comment type="catalytic activity">
    <reaction evidence="10 11">
        <text>5-amino-1-(5-phospho-D-ribosyl)imidazole-4-carboxylate + L-aspartate + ATP = (2S)-2-[5-amino-1-(5-phospho-beta-D-ribosyl)imidazole-4-carboxamido]succinate + ADP + phosphate + 2 H(+)</text>
        <dbReference type="Rhea" id="RHEA:22628"/>
        <dbReference type="ChEBI" id="CHEBI:15378"/>
        <dbReference type="ChEBI" id="CHEBI:29991"/>
        <dbReference type="ChEBI" id="CHEBI:30616"/>
        <dbReference type="ChEBI" id="CHEBI:43474"/>
        <dbReference type="ChEBI" id="CHEBI:58443"/>
        <dbReference type="ChEBI" id="CHEBI:77657"/>
        <dbReference type="ChEBI" id="CHEBI:456216"/>
        <dbReference type="EC" id="6.3.2.6"/>
    </reaction>
</comment>
<evidence type="ECO:0000256" key="4">
    <source>
        <dbReference type="ARBA" id="ARBA00016460"/>
    </source>
</evidence>
<dbReference type="InterPro" id="IPR028923">
    <property type="entry name" value="SAICAR_synt/ADE2_N"/>
</dbReference>
<keyword evidence="6 11" id="KW-0547">Nucleotide-binding</keyword>